<evidence type="ECO:0000256" key="1">
    <source>
        <dbReference type="ARBA" id="ARBA00022679"/>
    </source>
</evidence>
<evidence type="ECO:0000259" key="4">
    <source>
        <dbReference type="PROSITE" id="PS51186"/>
    </source>
</evidence>
<dbReference type="CDD" id="cd04301">
    <property type="entry name" value="NAT_SF"/>
    <property type="match status" value="2"/>
</dbReference>
<keyword evidence="6" id="KW-1185">Reference proteome</keyword>
<dbReference type="RefSeq" id="WP_344933006.1">
    <property type="nucleotide sequence ID" value="NZ_BAAAZR010000001.1"/>
</dbReference>
<name>A0ABP7HAL1_9ACTN</name>
<dbReference type="PANTHER" id="PTHR43877:SF1">
    <property type="entry name" value="ACETYLTRANSFERASE"/>
    <property type="match status" value="1"/>
</dbReference>
<dbReference type="Proteomes" id="UP001500888">
    <property type="component" value="Unassembled WGS sequence"/>
</dbReference>
<organism evidence="5 6">
    <name type="scientific">Sphaerisporangium flaviroseum</name>
    <dbReference type="NCBI Taxonomy" id="509199"/>
    <lineage>
        <taxon>Bacteria</taxon>
        <taxon>Bacillati</taxon>
        <taxon>Actinomycetota</taxon>
        <taxon>Actinomycetes</taxon>
        <taxon>Streptosporangiales</taxon>
        <taxon>Streptosporangiaceae</taxon>
        <taxon>Sphaerisporangium</taxon>
    </lineage>
</organism>
<dbReference type="Gene3D" id="3.40.630.30">
    <property type="match status" value="1"/>
</dbReference>
<reference evidence="6" key="1">
    <citation type="journal article" date="2019" name="Int. J. Syst. Evol. Microbiol.">
        <title>The Global Catalogue of Microorganisms (GCM) 10K type strain sequencing project: providing services to taxonomists for standard genome sequencing and annotation.</title>
        <authorList>
            <consortium name="The Broad Institute Genomics Platform"/>
            <consortium name="The Broad Institute Genome Sequencing Center for Infectious Disease"/>
            <person name="Wu L."/>
            <person name="Ma J."/>
        </authorList>
    </citation>
    <scope>NUCLEOTIDE SEQUENCE [LARGE SCALE GENOMIC DNA]</scope>
    <source>
        <strain evidence="6">JCM 16908</strain>
    </source>
</reference>
<feature type="compositionally biased region" description="Basic and acidic residues" evidence="3">
    <location>
        <begin position="293"/>
        <end position="306"/>
    </location>
</feature>
<dbReference type="InterPro" id="IPR050832">
    <property type="entry name" value="Bact_Acetyltransf"/>
</dbReference>
<accession>A0ABP7HAL1</accession>
<evidence type="ECO:0000256" key="3">
    <source>
        <dbReference type="SAM" id="MobiDB-lite"/>
    </source>
</evidence>
<feature type="domain" description="N-acetyltransferase" evidence="4">
    <location>
        <begin position="1"/>
        <end position="131"/>
    </location>
</feature>
<dbReference type="PROSITE" id="PS51186">
    <property type="entry name" value="GNAT"/>
    <property type="match status" value="2"/>
</dbReference>
<proteinExistence type="predicted"/>
<evidence type="ECO:0000313" key="5">
    <source>
        <dbReference type="EMBL" id="GAA3787288.1"/>
    </source>
</evidence>
<sequence>MPIRITPLTDPHRSPSSHRLAWLASGPDGVPIGSAFLRLFTTAEQAHLAELELHVNPAERRKSIGSQLLEAAVAAARGDGRRCVIAQAKAGSPGERFLHARGFRTALTLTFARLPLAEADLSALTDIVQRPHPGYRLTSWDGTVPDDLAETFAASRRAMDDMPMDDVDFGTVVWDVDAVRAAAETIENRGELLHTVAAVDEADGSIVGFTELVVPGDGEGDGQHYGTGVLPAHRGHGLALWMKAEAIRQARERHPRLGGLLTDTADGNTHMRRVNDALGYVPTHQEFTYRLDLRGDPEHPPRRGEGTRICVGRSLG</sequence>
<dbReference type="EMBL" id="BAAAZR010000001">
    <property type="protein sequence ID" value="GAA3787288.1"/>
    <property type="molecule type" value="Genomic_DNA"/>
</dbReference>
<keyword evidence="2" id="KW-0012">Acyltransferase</keyword>
<keyword evidence="1" id="KW-0808">Transferase</keyword>
<dbReference type="InterPro" id="IPR016181">
    <property type="entry name" value="Acyl_CoA_acyltransferase"/>
</dbReference>
<dbReference type="SUPFAM" id="SSF55729">
    <property type="entry name" value="Acyl-CoA N-acyltransferases (Nat)"/>
    <property type="match status" value="2"/>
</dbReference>
<dbReference type="InterPro" id="IPR000182">
    <property type="entry name" value="GNAT_dom"/>
</dbReference>
<feature type="domain" description="N-acetyltransferase" evidence="4">
    <location>
        <begin position="157"/>
        <end position="303"/>
    </location>
</feature>
<evidence type="ECO:0000256" key="2">
    <source>
        <dbReference type="ARBA" id="ARBA00023315"/>
    </source>
</evidence>
<dbReference type="PANTHER" id="PTHR43877">
    <property type="entry name" value="AMINOALKYLPHOSPHONATE N-ACETYLTRANSFERASE-RELATED-RELATED"/>
    <property type="match status" value="1"/>
</dbReference>
<feature type="region of interest" description="Disordered" evidence="3">
    <location>
        <begin position="293"/>
        <end position="316"/>
    </location>
</feature>
<evidence type="ECO:0000313" key="6">
    <source>
        <dbReference type="Proteomes" id="UP001500888"/>
    </source>
</evidence>
<comment type="caution">
    <text evidence="5">The sequence shown here is derived from an EMBL/GenBank/DDBJ whole genome shotgun (WGS) entry which is preliminary data.</text>
</comment>
<gene>
    <name evidence="5" type="ORF">GCM10022226_01930</name>
</gene>
<dbReference type="Pfam" id="PF00583">
    <property type="entry name" value="Acetyltransf_1"/>
    <property type="match status" value="2"/>
</dbReference>
<protein>
    <submittedName>
        <fullName evidence="5">GNAT family N-acetyltransferase</fullName>
    </submittedName>
</protein>